<dbReference type="OrthoDB" id="6119564at2759"/>
<dbReference type="Proteomes" id="UP000507470">
    <property type="component" value="Unassembled WGS sequence"/>
</dbReference>
<evidence type="ECO:0000256" key="2">
    <source>
        <dbReference type="SAM" id="Phobius"/>
    </source>
</evidence>
<evidence type="ECO:0000256" key="1">
    <source>
        <dbReference type="SAM" id="MobiDB-lite"/>
    </source>
</evidence>
<feature type="transmembrane region" description="Helical" evidence="2">
    <location>
        <begin position="325"/>
        <end position="349"/>
    </location>
</feature>
<keyword evidence="2" id="KW-0472">Membrane</keyword>
<feature type="region of interest" description="Disordered" evidence="1">
    <location>
        <begin position="372"/>
        <end position="392"/>
    </location>
</feature>
<reference evidence="3 4" key="1">
    <citation type="submission" date="2020-06" db="EMBL/GenBank/DDBJ databases">
        <authorList>
            <person name="Li R."/>
            <person name="Bekaert M."/>
        </authorList>
    </citation>
    <scope>NUCLEOTIDE SEQUENCE [LARGE SCALE GENOMIC DNA]</scope>
    <source>
        <strain evidence="4">wild</strain>
    </source>
</reference>
<keyword evidence="2" id="KW-1133">Transmembrane helix</keyword>
<accession>A0A6J8DVL8</accession>
<evidence type="ECO:0000313" key="3">
    <source>
        <dbReference type="EMBL" id="CAC5412679.1"/>
    </source>
</evidence>
<keyword evidence="2" id="KW-0812">Transmembrane</keyword>
<gene>
    <name evidence="3" type="ORF">MCOR_45668</name>
</gene>
<protein>
    <submittedName>
        <fullName evidence="3">Uncharacterized protein</fullName>
    </submittedName>
</protein>
<name>A0A6J8DVL8_MYTCO</name>
<sequence>MQWNCSQDRRNPSLGDMSFDFKMDYGDLSNFNPEKEGLVTQCLEELKNNLSKKHQVATLKYSLEAHNNLNTLERKEISSLKRNNKIVIRKADKNNTTLIWDKTEYYINEGLRQLSSATHFVEITKSNIIETNQKINNVIFEMHRKGVMDEITFKYLSAKRDLKPGRLYLLPKLHKLDPEQIERVQQNPTLCTLNIVVDLSSQANFTWREAYDKCIQNNLYLETDITANEFGPSKRFSMSQSSVWIGSVELLSKWIEIRATEFGRYSSKCGLVKSTVLSAWISQAMKQSNGITNDAMTTSGLIQNTSSSIHKIGRSSLRKEKRSDVIIGTVVGGLAVIVGVTVSILLLVCKIRSSGIFSKKIDHSVNEFSKKPCAGSDQSTPMNKPHVENIRNGPEMQKTKDTYSHVIKPHKTENMNVLYSEVNKTRKLSPGIRETDDNYSKFTEGEYDRLNNFDRRILEKDSNMYDSNVGIRNYQDPMYDTTLHASRFESEDVYDHSFTNVNTDSNYDCSSSVAQTHMKENDVYDKSV</sequence>
<evidence type="ECO:0000313" key="4">
    <source>
        <dbReference type="Proteomes" id="UP000507470"/>
    </source>
</evidence>
<proteinExistence type="predicted"/>
<keyword evidence="4" id="KW-1185">Reference proteome</keyword>
<organism evidence="3 4">
    <name type="scientific">Mytilus coruscus</name>
    <name type="common">Sea mussel</name>
    <dbReference type="NCBI Taxonomy" id="42192"/>
    <lineage>
        <taxon>Eukaryota</taxon>
        <taxon>Metazoa</taxon>
        <taxon>Spiralia</taxon>
        <taxon>Lophotrochozoa</taxon>
        <taxon>Mollusca</taxon>
        <taxon>Bivalvia</taxon>
        <taxon>Autobranchia</taxon>
        <taxon>Pteriomorphia</taxon>
        <taxon>Mytilida</taxon>
        <taxon>Mytiloidea</taxon>
        <taxon>Mytilidae</taxon>
        <taxon>Mytilinae</taxon>
        <taxon>Mytilus</taxon>
    </lineage>
</organism>
<dbReference type="AlphaFoldDB" id="A0A6J8DVL8"/>
<dbReference type="EMBL" id="CACVKT020008081">
    <property type="protein sequence ID" value="CAC5412679.1"/>
    <property type="molecule type" value="Genomic_DNA"/>
</dbReference>